<evidence type="ECO:0000256" key="1">
    <source>
        <dbReference type="SAM" id="MobiDB-lite"/>
    </source>
</evidence>
<dbReference type="InterPro" id="IPR000477">
    <property type="entry name" value="RT_dom"/>
</dbReference>
<evidence type="ECO:0000313" key="3">
    <source>
        <dbReference type="EMBL" id="KAH0968135.1"/>
    </source>
</evidence>
<proteinExistence type="predicted"/>
<dbReference type="AlphaFoldDB" id="A0A9P8SNQ6"/>
<sequence>MVEESPFRAPPIKVGGTVYKTQAEKAKVLRAEILERRAAADDIRDPWIPENHIGEAVRELYEGCLHQGYHPTCFRVAEVVMIHKPGKRDLSTPRGWRPISLLACLGKGLERLIARRLAWAAITQRVIHSQHAGALPKRSALDLTLALIHDAETALARGEVATLITMDIQGAFDTVLRNRLLLRLREQGWPTNVVRWVGCFIEQRSARIRLEGTTTPTSPLTCGLPQGSPAFPILFLLYTAPIYSIGEPNSRFGCADDVATLIRGRSLQETAAQAMRAASELIQWGADNAVTFDPEKTEVMHFTRLRYEGDLPSVWHGSVEKKPQRDLRWLGVWMTERTLRPVWGSCRLIPPRITYLKNRIQQTLNVAMRAIAPVWRTAPIAALRRETCIPPATLLLTDALRRAAVRLRSLDARHPLTPRMSILPTPGRQLMQEYDIRPPRAARKQQASRLLRFHQMTAQAPRPRLQAPAPPQPDPTGGLDKTQAARSFRGWLRACPKDTLIVYTDGSKSEDGACGYGYSLWLGPDEVVYGSGRMPLTELNIDTSSSPLQPLDSQKNAGSNMSMMAFVQPGCPSRFAYQNEHRVKGLNAETLVRVFLPTPSWLSTPEYAAIRSNTDKPSTCIFFSLNISIYNQQIIPSEWTEQWLFMVGRIHPFALTWEIERRDGLESEDDNITEYTIPALVVRGHSYQPVVPRTLGSADAFPTMQPIVSFTGPVIGSGRDLLHGNSAAALGDTQLRCCGFVHLSTFVCPGIPGKTPFKGFHPFQVFVVIPIHATYCLI</sequence>
<protein>
    <submittedName>
        <fullName evidence="3">Reverse transcriptase (RNA-dependent DNA polymerase) domain-containing protein</fullName>
    </submittedName>
</protein>
<evidence type="ECO:0000313" key="4">
    <source>
        <dbReference type="Proteomes" id="UP000824596"/>
    </source>
</evidence>
<dbReference type="RefSeq" id="XP_044725648.1">
    <property type="nucleotide sequence ID" value="XM_044859248.1"/>
</dbReference>
<dbReference type="Pfam" id="PF00078">
    <property type="entry name" value="RVT_1"/>
    <property type="match status" value="1"/>
</dbReference>
<dbReference type="PANTHER" id="PTHR33481">
    <property type="entry name" value="REVERSE TRANSCRIPTASE"/>
    <property type="match status" value="1"/>
</dbReference>
<accession>A0A9P8SNQ6</accession>
<dbReference type="EMBL" id="JAIZPD010000001">
    <property type="protein sequence ID" value="KAH0968135.1"/>
    <property type="molecule type" value="Genomic_DNA"/>
</dbReference>
<dbReference type="CDD" id="cd01650">
    <property type="entry name" value="RT_nLTR_like"/>
    <property type="match status" value="1"/>
</dbReference>
<evidence type="ECO:0000259" key="2">
    <source>
        <dbReference type="PROSITE" id="PS50878"/>
    </source>
</evidence>
<dbReference type="PANTHER" id="PTHR33481:SF1">
    <property type="entry name" value="ENDONUCLEASE_EXONUCLEASE_PHOSPHATASE DOMAIN-CONTAINING PROTEIN-RELATED"/>
    <property type="match status" value="1"/>
</dbReference>
<gene>
    <name evidence="3" type="ORF">HRG_00777</name>
</gene>
<feature type="region of interest" description="Disordered" evidence="1">
    <location>
        <begin position="458"/>
        <end position="482"/>
    </location>
</feature>
<dbReference type="OrthoDB" id="4842715at2759"/>
<reference evidence="3" key="1">
    <citation type="submission" date="2021-09" db="EMBL/GenBank/DDBJ databases">
        <title>A high-quality genome of the endoparasitic fungus Hirsutella rhossiliensis with a comparison of Hirsutella genomes reveals transposable elements contributing to genome size variation.</title>
        <authorList>
            <person name="Lin R."/>
            <person name="Jiao Y."/>
            <person name="Sun X."/>
            <person name="Ling J."/>
            <person name="Xie B."/>
            <person name="Cheng X."/>
        </authorList>
    </citation>
    <scope>NUCLEOTIDE SEQUENCE</scope>
    <source>
        <strain evidence="3">HR02</strain>
    </source>
</reference>
<feature type="domain" description="Reverse transcriptase" evidence="2">
    <location>
        <begin position="63"/>
        <end position="334"/>
    </location>
</feature>
<keyword evidence="3" id="KW-0808">Transferase</keyword>
<keyword evidence="3" id="KW-0695">RNA-directed DNA polymerase</keyword>
<dbReference type="GO" id="GO:0003964">
    <property type="term" value="F:RNA-directed DNA polymerase activity"/>
    <property type="evidence" value="ECO:0007669"/>
    <property type="project" value="UniProtKB-KW"/>
</dbReference>
<dbReference type="PROSITE" id="PS50878">
    <property type="entry name" value="RT_POL"/>
    <property type="match status" value="1"/>
</dbReference>
<dbReference type="GeneID" id="68349906"/>
<feature type="compositionally biased region" description="Low complexity" evidence="1">
    <location>
        <begin position="458"/>
        <end position="467"/>
    </location>
</feature>
<organism evidence="3 4">
    <name type="scientific">Hirsutella rhossiliensis</name>
    <dbReference type="NCBI Taxonomy" id="111463"/>
    <lineage>
        <taxon>Eukaryota</taxon>
        <taxon>Fungi</taxon>
        <taxon>Dikarya</taxon>
        <taxon>Ascomycota</taxon>
        <taxon>Pezizomycotina</taxon>
        <taxon>Sordariomycetes</taxon>
        <taxon>Hypocreomycetidae</taxon>
        <taxon>Hypocreales</taxon>
        <taxon>Ophiocordycipitaceae</taxon>
        <taxon>Hirsutella</taxon>
    </lineage>
</organism>
<comment type="caution">
    <text evidence="3">The sequence shown here is derived from an EMBL/GenBank/DDBJ whole genome shotgun (WGS) entry which is preliminary data.</text>
</comment>
<name>A0A9P8SNQ6_9HYPO</name>
<dbReference type="Proteomes" id="UP000824596">
    <property type="component" value="Unassembled WGS sequence"/>
</dbReference>
<keyword evidence="3" id="KW-0548">Nucleotidyltransferase</keyword>
<keyword evidence="4" id="KW-1185">Reference proteome</keyword>